<dbReference type="GO" id="GO:0016209">
    <property type="term" value="F:antioxidant activity"/>
    <property type="evidence" value="ECO:0007669"/>
    <property type="project" value="InterPro"/>
</dbReference>
<dbReference type="PANTHER" id="PTHR43110:SF1">
    <property type="entry name" value="THIOL PEROXIDASE"/>
    <property type="match status" value="1"/>
</dbReference>
<dbReference type="SUPFAM" id="SSF52833">
    <property type="entry name" value="Thioredoxin-like"/>
    <property type="match status" value="1"/>
</dbReference>
<dbReference type="PROSITE" id="PS51352">
    <property type="entry name" value="THIOREDOXIN_2"/>
    <property type="match status" value="1"/>
</dbReference>
<dbReference type="Proteomes" id="UP000316726">
    <property type="component" value="Chromosome 3"/>
</dbReference>
<evidence type="ECO:0000259" key="3">
    <source>
        <dbReference type="PROSITE" id="PS51352"/>
    </source>
</evidence>
<feature type="region of interest" description="Disordered" evidence="2">
    <location>
        <begin position="1"/>
        <end position="30"/>
    </location>
</feature>
<evidence type="ECO:0000256" key="1">
    <source>
        <dbReference type="ARBA" id="ARBA00023284"/>
    </source>
</evidence>
<dbReference type="InterPro" id="IPR013766">
    <property type="entry name" value="Thioredoxin_domain"/>
</dbReference>
<dbReference type="PANTHER" id="PTHR43110">
    <property type="entry name" value="THIOL PEROXIDASE"/>
    <property type="match status" value="1"/>
</dbReference>
<gene>
    <name evidence="4" type="ORF">A3770_03p22470</name>
</gene>
<dbReference type="InterPro" id="IPR050455">
    <property type="entry name" value="Tpx_Peroxidase_subfamily"/>
</dbReference>
<protein>
    <submittedName>
        <fullName evidence="4">Thioredoxin domain-containing protein</fullName>
    </submittedName>
</protein>
<dbReference type="GO" id="GO:0016491">
    <property type="term" value="F:oxidoreductase activity"/>
    <property type="evidence" value="ECO:0007669"/>
    <property type="project" value="InterPro"/>
</dbReference>
<proteinExistence type="predicted"/>
<dbReference type="AlphaFoldDB" id="A0A5B8MH28"/>
<evidence type="ECO:0000313" key="5">
    <source>
        <dbReference type="Proteomes" id="UP000316726"/>
    </source>
</evidence>
<dbReference type="Pfam" id="PF00578">
    <property type="entry name" value="AhpC-TSA"/>
    <property type="match status" value="1"/>
</dbReference>
<dbReference type="OrthoDB" id="185659at2759"/>
<evidence type="ECO:0000313" key="4">
    <source>
        <dbReference type="EMBL" id="QDZ19729.1"/>
    </source>
</evidence>
<dbReference type="Gene3D" id="3.40.30.10">
    <property type="entry name" value="Glutaredoxin"/>
    <property type="match status" value="1"/>
</dbReference>
<reference evidence="4 5" key="1">
    <citation type="submission" date="2018-07" db="EMBL/GenBank/DDBJ databases">
        <title>The complete nuclear genome of the prasinophyte Chloropicon primus (CCMP1205).</title>
        <authorList>
            <person name="Pombert J.-F."/>
            <person name="Otis C."/>
            <person name="Turmel M."/>
            <person name="Lemieux C."/>
        </authorList>
    </citation>
    <scope>NUCLEOTIDE SEQUENCE [LARGE SCALE GENOMIC DNA]</scope>
    <source>
        <strain evidence="4 5">CCMP1205</strain>
    </source>
</reference>
<dbReference type="InterPro" id="IPR000866">
    <property type="entry name" value="AhpC/TSA"/>
</dbReference>
<name>A0A5B8MH28_9CHLO</name>
<feature type="domain" description="Thioredoxin" evidence="3">
    <location>
        <begin position="72"/>
        <end position="240"/>
    </location>
</feature>
<keyword evidence="5" id="KW-1185">Reference proteome</keyword>
<organism evidence="4 5">
    <name type="scientific">Chloropicon primus</name>
    <dbReference type="NCBI Taxonomy" id="1764295"/>
    <lineage>
        <taxon>Eukaryota</taxon>
        <taxon>Viridiplantae</taxon>
        <taxon>Chlorophyta</taxon>
        <taxon>Chloropicophyceae</taxon>
        <taxon>Chloropicales</taxon>
        <taxon>Chloropicaceae</taxon>
        <taxon>Chloropicon</taxon>
    </lineage>
</organism>
<sequence>MRGSASCARGRSALPGASKRASGSTAASRLRRCVRERTTTPRCFERRVHQHQHQHQQHGRVSVVARATTGRVSVGDAAPEFELLAGGFQQVKLSDYEGKKLVLAFFPCCFSGAVDDGCQCQLESLKTLTDAGVSVLGVSRDQPFTQKAWMDKIGNPSLLTLSDFNLDVSEEYVGTFNFGAFLDGLGVSKGLTGYLTSNRGTIAINEEGKIVYKWIALDDAGKSHPGFLPDIEEVKKALGV</sequence>
<dbReference type="InterPro" id="IPR036249">
    <property type="entry name" value="Thioredoxin-like_sf"/>
</dbReference>
<accession>A0A5B8MH28</accession>
<dbReference type="STRING" id="1764295.A0A5B8MH28"/>
<dbReference type="EMBL" id="CP031036">
    <property type="protein sequence ID" value="QDZ19729.1"/>
    <property type="molecule type" value="Genomic_DNA"/>
</dbReference>
<evidence type="ECO:0000256" key="2">
    <source>
        <dbReference type="SAM" id="MobiDB-lite"/>
    </source>
</evidence>
<keyword evidence="1" id="KW-0676">Redox-active center</keyword>